<comment type="caution">
    <text evidence="1">The sequence shown here is derived from an EMBL/GenBank/DDBJ whole genome shotgun (WGS) entry which is preliminary data.</text>
</comment>
<sequence length="81" mass="9240">MCIRRASSPRNDNHPWLDRRALFRGRDGPVGRRIGPKVVVDFRQTRCEDLKALERGYASAWTRVALAEAGRRCCVMYSGGF</sequence>
<organism evidence="1 2">
    <name type="scientific">Mesorhizobium metallidurans STM 2683</name>
    <dbReference type="NCBI Taxonomy" id="1297569"/>
    <lineage>
        <taxon>Bacteria</taxon>
        <taxon>Pseudomonadati</taxon>
        <taxon>Pseudomonadota</taxon>
        <taxon>Alphaproteobacteria</taxon>
        <taxon>Hyphomicrobiales</taxon>
        <taxon>Phyllobacteriaceae</taxon>
        <taxon>Mesorhizobium</taxon>
    </lineage>
</organism>
<name>M5EJC7_9HYPH</name>
<accession>M5EJC7</accession>
<proteinExistence type="predicted"/>
<protein>
    <submittedName>
        <fullName evidence="1">Uncharacterized protein</fullName>
    </submittedName>
</protein>
<evidence type="ECO:0000313" key="1">
    <source>
        <dbReference type="EMBL" id="CCV04472.1"/>
    </source>
</evidence>
<dbReference type="Proteomes" id="UP000012062">
    <property type="component" value="Unassembled WGS sequence"/>
</dbReference>
<gene>
    <name evidence="1" type="ORF">MESS2_130029</name>
</gene>
<keyword evidence="2" id="KW-1185">Reference proteome</keyword>
<dbReference type="AlphaFoldDB" id="M5EJC7"/>
<dbReference type="EMBL" id="CAUM01000035">
    <property type="protein sequence ID" value="CCV04472.1"/>
    <property type="molecule type" value="Genomic_DNA"/>
</dbReference>
<reference evidence="1 2" key="1">
    <citation type="submission" date="2013-02" db="EMBL/GenBank/DDBJ databases">
        <authorList>
            <person name="Genoscope - CEA"/>
        </authorList>
    </citation>
    <scope>NUCLEOTIDE SEQUENCE [LARGE SCALE GENOMIC DNA]</scope>
    <source>
        <strain evidence="1 2">STM 2683</strain>
    </source>
</reference>
<dbReference type="STRING" id="1297569.MESS2_130029"/>
<evidence type="ECO:0000313" key="2">
    <source>
        <dbReference type="Proteomes" id="UP000012062"/>
    </source>
</evidence>